<feature type="region of interest" description="Disordered" evidence="4">
    <location>
        <begin position="102"/>
        <end position="148"/>
    </location>
</feature>
<feature type="compositionally biased region" description="Basic and acidic residues" evidence="4">
    <location>
        <begin position="582"/>
        <end position="607"/>
    </location>
</feature>
<dbReference type="EMBL" id="JADNYJ010000045">
    <property type="protein sequence ID" value="KAF8900880.1"/>
    <property type="molecule type" value="Genomic_DNA"/>
</dbReference>
<keyword evidence="7" id="KW-1185">Reference proteome</keyword>
<dbReference type="Gene3D" id="3.30.810.10">
    <property type="entry name" value="2-Layer Sandwich"/>
    <property type="match status" value="1"/>
</dbReference>
<dbReference type="SMART" id="SM00330">
    <property type="entry name" value="PIPKc"/>
    <property type="match status" value="1"/>
</dbReference>
<accession>A0A9P5TN61</accession>
<dbReference type="OrthoDB" id="158357at2759"/>
<feature type="region of interest" description="Disordered" evidence="4">
    <location>
        <begin position="987"/>
        <end position="1043"/>
    </location>
</feature>
<feature type="compositionally biased region" description="Low complexity" evidence="4">
    <location>
        <begin position="1598"/>
        <end position="1608"/>
    </location>
</feature>
<feature type="region of interest" description="Disordered" evidence="4">
    <location>
        <begin position="373"/>
        <end position="403"/>
    </location>
</feature>
<name>A0A9P5TN61_GYMJU</name>
<feature type="compositionally biased region" description="Acidic residues" evidence="4">
    <location>
        <begin position="851"/>
        <end position="868"/>
    </location>
</feature>
<dbReference type="Gene3D" id="3.30.800.10">
    <property type="entry name" value="Phosphatidylinositol Phosphate Kinase II Beta"/>
    <property type="match status" value="1"/>
</dbReference>
<feature type="compositionally biased region" description="Basic and acidic residues" evidence="4">
    <location>
        <begin position="102"/>
        <end position="125"/>
    </location>
</feature>
<feature type="compositionally biased region" description="Pro residues" evidence="4">
    <location>
        <begin position="996"/>
        <end position="1008"/>
    </location>
</feature>
<dbReference type="PROSITE" id="PS51455">
    <property type="entry name" value="PIPK"/>
    <property type="match status" value="1"/>
</dbReference>
<dbReference type="GO" id="GO:0010008">
    <property type="term" value="C:endosome membrane"/>
    <property type="evidence" value="ECO:0007669"/>
    <property type="project" value="TreeGrafter"/>
</dbReference>
<dbReference type="CDD" id="cd17300">
    <property type="entry name" value="PIPKc_PIKfyve"/>
    <property type="match status" value="1"/>
</dbReference>
<dbReference type="InterPro" id="IPR044769">
    <property type="entry name" value="PIKfyve_PIPKc"/>
</dbReference>
<organism evidence="6 7">
    <name type="scientific">Gymnopilus junonius</name>
    <name type="common">Spectacular rustgill mushroom</name>
    <name type="synonym">Gymnopilus spectabilis subsp. junonius</name>
    <dbReference type="NCBI Taxonomy" id="109634"/>
    <lineage>
        <taxon>Eukaryota</taxon>
        <taxon>Fungi</taxon>
        <taxon>Dikarya</taxon>
        <taxon>Basidiomycota</taxon>
        <taxon>Agaricomycotina</taxon>
        <taxon>Agaricomycetes</taxon>
        <taxon>Agaricomycetidae</taxon>
        <taxon>Agaricales</taxon>
        <taxon>Agaricineae</taxon>
        <taxon>Hymenogastraceae</taxon>
        <taxon>Gymnopilus</taxon>
    </lineage>
</organism>
<evidence type="ECO:0000313" key="6">
    <source>
        <dbReference type="EMBL" id="KAF8900880.1"/>
    </source>
</evidence>
<dbReference type="InterPro" id="IPR027484">
    <property type="entry name" value="PInositol-4-P-5-kinase_N"/>
</dbReference>
<feature type="compositionally biased region" description="Basic and acidic residues" evidence="4">
    <location>
        <begin position="526"/>
        <end position="538"/>
    </location>
</feature>
<evidence type="ECO:0000259" key="5">
    <source>
        <dbReference type="PROSITE" id="PS51455"/>
    </source>
</evidence>
<dbReference type="Pfam" id="PF01504">
    <property type="entry name" value="PIP5K"/>
    <property type="match status" value="1"/>
</dbReference>
<comment type="caution">
    <text evidence="6">The sequence shown here is derived from an EMBL/GenBank/DDBJ whole genome shotgun (WGS) entry which is preliminary data.</text>
</comment>
<feature type="domain" description="PIPK" evidence="5">
    <location>
        <begin position="1659"/>
        <end position="1975"/>
    </location>
</feature>
<dbReference type="InterPro" id="IPR027483">
    <property type="entry name" value="PInositol-4-P-4/5-kinase_C_sf"/>
</dbReference>
<dbReference type="InterPro" id="IPR002498">
    <property type="entry name" value="PInositol-4-P-4/5-kinase_core"/>
</dbReference>
<evidence type="ECO:0000256" key="1">
    <source>
        <dbReference type="ARBA" id="ARBA00022741"/>
    </source>
</evidence>
<feature type="compositionally biased region" description="Low complexity" evidence="4">
    <location>
        <begin position="1327"/>
        <end position="1336"/>
    </location>
</feature>
<feature type="compositionally biased region" description="Basic and acidic residues" evidence="4">
    <location>
        <begin position="1160"/>
        <end position="1170"/>
    </location>
</feature>
<sequence>MAAHHARKPLPALPNPSPNPTLQSTLSLDARDHRGRLIRYFLADAIVSEHEHERDHDVGGRRDLEGWAWVVEEALDGMGYALGREGWLGRVRRGEEIALKVSDRSRQEEKGKGKEKERKKTERFAAEQAAPRRTRVASETPAHPRCASCQRRKGGHLVLCIAPHGSPTALPTEDSGFDIVPANIACVFTPGSFVLQSEVFCLGWMMHSLATDLRLVGGTFTFKGVTSPAQHVVLTKILRLAIYIHLSLVLEQHFLADSGVELKIKAKVLPPPSRPSAPLQLQAPPKSEEDLKTPTRPTRRTSIIPSSVTHFFAKRSFGPRAQTIQSPIPTRARGSLDLGITPSVPLAAHSASATSMPAPVPVRVDGPLSLSLAPSSFPSQMQAQRIADPSASASPPSRKSFDGLRMNRFSRSFIGMGGSGVLERDYRSANVLRPPRFSWSSLSSRPSSSIAPTATYTWIWIWRSSNAAVHDRTDEDRGGEGGVELLVDLARKEGLQQQQQLYTRKRLRGDERVALGSLLGWEFGRGDKDRELGRDPRTRGQRQRQRAGSGMWGILGFARQQEISVLVSTHVPRVQNGGKGGKQKEQIGGKQKEVRKENENEKAKEDSSSSSSSSSLDSNSNSNANVSVNSTNNSNVNASLSSGSSSGSKSGSAAVSSTISKSKEEQEQGEGSSAFNAAATSSTSANSAVTATTAIAPTTAIPMTITASTSSSDPNTTTATTTTSSFSSLSSSSSSSPTISPSSHLPTPSNLPASGLSPFLSSPFLRWFWSGSGGKSGDHDRDHDTRLGEWVTAYIKKSKDACEVPGCAFEVGRHEVRVIHDGVRIVLRVGEGDEGVEGVKGLRGSGGEGEQKEEEEEGNEKEEEEEEEEEAIWMWSSCAVCAKTSKRVKMSDGTYAQLGPSSNSNKFKCFNYFHSKSSCAASQSQSRAVSFGATHVKLKLTTLAVNIIRHFSLSRPNQIQNQLNFRCRGCRLVVLALGWAGGGSGGAKSAAVLSTSPPPPPPLMPPPSAERRGNGVENKEGTKEGGDGDGEEAKKEGEGDGKKTLRREIRKWWEGVADHVDKINQLGIFDSSKGFAEIPSTDEAYDMFDRDHDVEALASSSGSRSGRNTPRPEPLTPTALHPPRLPPTPMSPFKEGRGQVSYSSGTSDDMQVETPSVPPKDVKEDDKDKTPMPVPSPPAPLPLPAPALPTPAPTPAQQLLTHLRHNFHKIEQSLYTQLARTSPKSLNDVRITFLATARGTQKRLQAWKKKHLSKDQARAVGEMGVSGDSGGGSGEGWVPEWWKGGCHAVPGTDEYHLELASLSAIRPTTTTTTHTPLSRPATPRAVPDPTTGPSTSSFFSVATGYKLFSTSSSGKNQQPDPDQEDVVWNEPEPYSAVISRKEQHVRDPTSLLSIRDVLRHRTVQEVVVGGQSASASASVNVNVNANAGQASTTPLVSGLEGGVQTVTVKAKPDVGLNIEAAEVVIREERECRKVVVARVEGWGECVCDDGARYSCSFCSYRTCACTGGGVEAVFCRSASNVTNTVTWSTLTSSGGTQTEAAGGVDGPGSNLVSKKDFAGVLTSDNDAASQASQSTIGKDKGKVKKDNGKATEKQGDATVPSTPTTTSTMRQEGRCACTRTRTQHDPSSPLPTSSGFASALASGLNSAMRYVLNQDHHPNSRPSSSVLASGAASRSMSPPTKTKHPMFAGDMSISTSAIDERPHVKYDWTIGKRLKFSCTVYYAKQFDTLRKRCGISNDAFVKSLARSANWAAVGGKSKSNFWKTGDERFIIKTLVNAWNVADLQVLNDLAPSYFRYMDSTASRATVLAKLVGFYTIEIRNLETGNVQSKADLLVMENLFYGQKISKTFDLKGIQGRKVKSRGDTTKTLFDGEWIEGQQRTLTLVRPHSKVVLREAIKNDAEFLSRSNIMDYSLLLGVDEGKKEIVCGLVDTIGSYTIAKTLEYKAKQGLQSGKEVTVMPPTEYQERFINALEGYFVACPDKWSKPLDESKIINDPNLLPGVL</sequence>
<feature type="region of interest" description="Disordered" evidence="4">
    <location>
        <begin position="572"/>
        <end position="687"/>
    </location>
</feature>
<protein>
    <recommendedName>
        <fullName evidence="5">PIPK domain-containing protein</fullName>
    </recommendedName>
</protein>
<feature type="compositionally biased region" description="Basic and acidic residues" evidence="4">
    <location>
        <begin position="1009"/>
        <end position="1043"/>
    </location>
</feature>
<evidence type="ECO:0000256" key="2">
    <source>
        <dbReference type="ARBA" id="ARBA00022840"/>
    </source>
</evidence>
<keyword evidence="3" id="KW-0808">Transferase</keyword>
<feature type="region of interest" description="Disordered" evidence="4">
    <location>
        <begin position="1564"/>
        <end position="1637"/>
    </location>
</feature>
<dbReference type="Proteomes" id="UP000724874">
    <property type="component" value="Unassembled WGS sequence"/>
</dbReference>
<feature type="region of interest" description="Disordered" evidence="4">
    <location>
        <begin position="1"/>
        <end position="25"/>
    </location>
</feature>
<feature type="region of interest" description="Disordered" evidence="4">
    <location>
        <begin position="272"/>
        <end position="300"/>
    </location>
</feature>
<feature type="region of interest" description="Disordered" evidence="4">
    <location>
        <begin position="836"/>
        <end position="868"/>
    </location>
</feature>
<feature type="compositionally biased region" description="Pro residues" evidence="4">
    <location>
        <begin position="1172"/>
        <end position="1187"/>
    </location>
</feature>
<feature type="region of interest" description="Disordered" evidence="4">
    <location>
        <begin position="1654"/>
        <end position="1685"/>
    </location>
</feature>
<evidence type="ECO:0000313" key="7">
    <source>
        <dbReference type="Proteomes" id="UP000724874"/>
    </source>
</evidence>
<reference evidence="6" key="1">
    <citation type="submission" date="2020-11" db="EMBL/GenBank/DDBJ databases">
        <authorList>
            <consortium name="DOE Joint Genome Institute"/>
            <person name="Ahrendt S."/>
            <person name="Riley R."/>
            <person name="Andreopoulos W."/>
            <person name="LaButti K."/>
            <person name="Pangilinan J."/>
            <person name="Ruiz-duenas F.J."/>
            <person name="Barrasa J.M."/>
            <person name="Sanchez-Garcia M."/>
            <person name="Camarero S."/>
            <person name="Miyauchi S."/>
            <person name="Serrano A."/>
            <person name="Linde D."/>
            <person name="Babiker R."/>
            <person name="Drula E."/>
            <person name="Ayuso-Fernandez I."/>
            <person name="Pacheco R."/>
            <person name="Padilla G."/>
            <person name="Ferreira P."/>
            <person name="Barriuso J."/>
            <person name="Kellner H."/>
            <person name="Castanera R."/>
            <person name="Alfaro M."/>
            <person name="Ramirez L."/>
            <person name="Pisabarro A.G."/>
            <person name="Kuo A."/>
            <person name="Tritt A."/>
            <person name="Lipzen A."/>
            <person name="He G."/>
            <person name="Yan M."/>
            <person name="Ng V."/>
            <person name="Cullen D."/>
            <person name="Martin F."/>
            <person name="Rosso M.-N."/>
            <person name="Henrissat B."/>
            <person name="Hibbett D."/>
            <person name="Martinez A.T."/>
            <person name="Grigoriev I.V."/>
        </authorList>
    </citation>
    <scope>NUCLEOTIDE SEQUENCE</scope>
    <source>
        <strain evidence="6">AH 44721</strain>
    </source>
</reference>
<gene>
    <name evidence="6" type="ORF">CPB84DRAFT_1747322</name>
</gene>
<keyword evidence="3" id="KW-0418">Kinase</keyword>
<dbReference type="SUPFAM" id="SSF56104">
    <property type="entry name" value="SAICAR synthase-like"/>
    <property type="match status" value="1"/>
</dbReference>
<dbReference type="GO" id="GO:0000285">
    <property type="term" value="F:1-phosphatidylinositol-3-phosphate 5-kinase activity"/>
    <property type="evidence" value="ECO:0007669"/>
    <property type="project" value="InterPro"/>
</dbReference>
<dbReference type="PANTHER" id="PTHR45748">
    <property type="entry name" value="1-PHOSPHATIDYLINOSITOL 3-PHOSPHATE 5-KINASE-RELATED"/>
    <property type="match status" value="1"/>
</dbReference>
<feature type="compositionally biased region" description="Basic and acidic residues" evidence="4">
    <location>
        <begin position="1577"/>
        <end position="1595"/>
    </location>
</feature>
<dbReference type="GO" id="GO:0046854">
    <property type="term" value="P:phosphatidylinositol phosphate biosynthetic process"/>
    <property type="evidence" value="ECO:0007669"/>
    <property type="project" value="TreeGrafter"/>
</dbReference>
<dbReference type="GO" id="GO:0005524">
    <property type="term" value="F:ATP binding"/>
    <property type="evidence" value="ECO:0007669"/>
    <property type="project" value="UniProtKB-UniRule"/>
</dbReference>
<dbReference type="PANTHER" id="PTHR45748:SF7">
    <property type="entry name" value="1-PHOSPHATIDYLINOSITOL 3-PHOSPHATE 5-KINASE-RELATED"/>
    <property type="match status" value="1"/>
</dbReference>
<feature type="region of interest" description="Disordered" evidence="4">
    <location>
        <begin position="706"/>
        <end position="747"/>
    </location>
</feature>
<feature type="compositionally biased region" description="Polar residues" evidence="4">
    <location>
        <begin position="1660"/>
        <end position="1680"/>
    </location>
</feature>
<feature type="region of interest" description="Disordered" evidence="4">
    <location>
        <begin position="526"/>
        <end position="548"/>
    </location>
</feature>
<feature type="region of interest" description="Disordered" evidence="4">
    <location>
        <begin position="1306"/>
        <end position="1336"/>
    </location>
</feature>
<feature type="compositionally biased region" description="Low complexity" evidence="4">
    <location>
        <begin position="608"/>
        <end position="660"/>
    </location>
</feature>
<proteinExistence type="predicted"/>
<feature type="region of interest" description="Disordered" evidence="4">
    <location>
        <begin position="1096"/>
        <end position="1187"/>
    </location>
</feature>
<evidence type="ECO:0000256" key="4">
    <source>
        <dbReference type="SAM" id="MobiDB-lite"/>
    </source>
</evidence>
<keyword evidence="1 3" id="KW-0547">Nucleotide-binding</keyword>
<feature type="compositionally biased region" description="Polar residues" evidence="4">
    <location>
        <begin position="1140"/>
        <end position="1149"/>
    </location>
</feature>
<evidence type="ECO:0000256" key="3">
    <source>
        <dbReference type="PROSITE-ProRule" id="PRU00781"/>
    </source>
</evidence>
<feature type="compositionally biased region" description="Low complexity" evidence="4">
    <location>
        <begin position="669"/>
        <end position="687"/>
    </location>
</feature>
<keyword evidence="2 3" id="KW-0067">ATP-binding</keyword>
<feature type="compositionally biased region" description="Low complexity" evidence="4">
    <location>
        <begin position="387"/>
        <end position="397"/>
    </location>
</feature>